<name>A0A0C3BK10_SERVB</name>
<feature type="compositionally biased region" description="Basic and acidic residues" evidence="1">
    <location>
        <begin position="322"/>
        <end position="346"/>
    </location>
</feature>
<feature type="transmembrane region" description="Helical" evidence="2">
    <location>
        <begin position="102"/>
        <end position="123"/>
    </location>
</feature>
<sequence length="428" mass="48384">MGLTVSPADIQEFGPITLQGLITSLTIARGICSFIYACVTIMFWDMLLTIPVEVELLWKSGLSLLKVIFLFNRYVSAMVIAVSVFLMSGLSSGLTDSTCRGWLAFSTFLEILSIASTSFLYAFRLWAWYEMSTRTLTILILVWALSLLVSIGLLIDTAGVHNRDFVYQPIFNVCVSLKKVIWPQWVPATVEHGVYASFLLFNAMRTPRSERTPALAILYRDGILFYMVTFVVCAGSLGLLIFGPRVYVPLGTYPPWIIFQVAISRFLLNVKTSQLFASKEQSSGPKQTSNPGLPLRDMGTQENVKRTSYIVVKQRGTASVSAKKEDDGEQAEHRSQVSDVNHIDRGDEPDDVESRPAVGNKRSYVGREMRQIQSNHGRLRRQFWWLFRRNDFVDIHVDVMQVENEGDDWREDVGGVKESRLGRLDAYF</sequence>
<feature type="domain" description="DUF6533" evidence="3">
    <location>
        <begin position="35"/>
        <end position="76"/>
    </location>
</feature>
<keyword evidence="5" id="KW-1185">Reference proteome</keyword>
<dbReference type="Proteomes" id="UP000054097">
    <property type="component" value="Unassembled WGS sequence"/>
</dbReference>
<dbReference type="HOGENOM" id="CLU_033258_0_0_1"/>
<feature type="transmembrane region" description="Helical" evidence="2">
    <location>
        <begin position="185"/>
        <end position="203"/>
    </location>
</feature>
<feature type="transmembrane region" description="Helical" evidence="2">
    <location>
        <begin position="70"/>
        <end position="90"/>
    </location>
</feature>
<feature type="transmembrane region" description="Helical" evidence="2">
    <location>
        <begin position="135"/>
        <end position="155"/>
    </location>
</feature>
<proteinExistence type="predicted"/>
<dbReference type="InterPro" id="IPR045340">
    <property type="entry name" value="DUF6533"/>
</dbReference>
<reference evidence="5" key="2">
    <citation type="submission" date="2015-01" db="EMBL/GenBank/DDBJ databases">
        <title>Evolutionary Origins and Diversification of the Mycorrhizal Mutualists.</title>
        <authorList>
            <consortium name="DOE Joint Genome Institute"/>
            <consortium name="Mycorrhizal Genomics Consortium"/>
            <person name="Kohler A."/>
            <person name="Kuo A."/>
            <person name="Nagy L.G."/>
            <person name="Floudas D."/>
            <person name="Copeland A."/>
            <person name="Barry K.W."/>
            <person name="Cichocki N."/>
            <person name="Veneault-Fourrey C."/>
            <person name="LaButti K."/>
            <person name="Lindquist E.A."/>
            <person name="Lipzen A."/>
            <person name="Lundell T."/>
            <person name="Morin E."/>
            <person name="Murat C."/>
            <person name="Riley R."/>
            <person name="Ohm R."/>
            <person name="Sun H."/>
            <person name="Tunlid A."/>
            <person name="Henrissat B."/>
            <person name="Grigoriev I.V."/>
            <person name="Hibbett D.S."/>
            <person name="Martin F."/>
        </authorList>
    </citation>
    <scope>NUCLEOTIDE SEQUENCE [LARGE SCALE GENOMIC DNA]</scope>
    <source>
        <strain evidence="5">MAFF 305830</strain>
    </source>
</reference>
<dbReference type="AlphaFoldDB" id="A0A0C3BK10"/>
<organism evidence="4 5">
    <name type="scientific">Serendipita vermifera MAFF 305830</name>
    <dbReference type="NCBI Taxonomy" id="933852"/>
    <lineage>
        <taxon>Eukaryota</taxon>
        <taxon>Fungi</taxon>
        <taxon>Dikarya</taxon>
        <taxon>Basidiomycota</taxon>
        <taxon>Agaricomycotina</taxon>
        <taxon>Agaricomycetes</taxon>
        <taxon>Sebacinales</taxon>
        <taxon>Serendipitaceae</taxon>
        <taxon>Serendipita</taxon>
    </lineage>
</organism>
<evidence type="ECO:0000313" key="5">
    <source>
        <dbReference type="Proteomes" id="UP000054097"/>
    </source>
</evidence>
<feature type="transmembrane region" description="Helical" evidence="2">
    <location>
        <begin position="253"/>
        <end position="270"/>
    </location>
</feature>
<dbReference type="OrthoDB" id="3251775at2759"/>
<reference evidence="4 5" key="1">
    <citation type="submission" date="2014-04" db="EMBL/GenBank/DDBJ databases">
        <authorList>
            <consortium name="DOE Joint Genome Institute"/>
            <person name="Kuo A."/>
            <person name="Zuccaro A."/>
            <person name="Kohler A."/>
            <person name="Nagy L.G."/>
            <person name="Floudas D."/>
            <person name="Copeland A."/>
            <person name="Barry K.W."/>
            <person name="Cichocki N."/>
            <person name="Veneault-Fourrey C."/>
            <person name="LaButti K."/>
            <person name="Lindquist E.A."/>
            <person name="Lipzen A."/>
            <person name="Lundell T."/>
            <person name="Morin E."/>
            <person name="Murat C."/>
            <person name="Sun H."/>
            <person name="Tunlid A."/>
            <person name="Henrissat B."/>
            <person name="Grigoriev I.V."/>
            <person name="Hibbett D.S."/>
            <person name="Martin F."/>
            <person name="Nordberg H.P."/>
            <person name="Cantor M.N."/>
            <person name="Hua S.X."/>
        </authorList>
    </citation>
    <scope>NUCLEOTIDE SEQUENCE [LARGE SCALE GENOMIC DNA]</scope>
    <source>
        <strain evidence="4 5">MAFF 305830</strain>
    </source>
</reference>
<keyword evidence="2" id="KW-1133">Transmembrane helix</keyword>
<dbReference type="Pfam" id="PF20151">
    <property type="entry name" value="DUF6533"/>
    <property type="match status" value="1"/>
</dbReference>
<accession>A0A0C3BK10</accession>
<evidence type="ECO:0000259" key="3">
    <source>
        <dbReference type="Pfam" id="PF20151"/>
    </source>
</evidence>
<dbReference type="EMBL" id="KN824281">
    <property type="protein sequence ID" value="KIM31821.1"/>
    <property type="molecule type" value="Genomic_DNA"/>
</dbReference>
<protein>
    <recommendedName>
        <fullName evidence="3">DUF6533 domain-containing protein</fullName>
    </recommendedName>
</protein>
<feature type="region of interest" description="Disordered" evidence="1">
    <location>
        <begin position="318"/>
        <end position="362"/>
    </location>
</feature>
<gene>
    <name evidence="4" type="ORF">M408DRAFT_327239</name>
</gene>
<keyword evidence="2" id="KW-0812">Transmembrane</keyword>
<evidence type="ECO:0000313" key="4">
    <source>
        <dbReference type="EMBL" id="KIM31821.1"/>
    </source>
</evidence>
<feature type="transmembrane region" description="Helical" evidence="2">
    <location>
        <begin position="223"/>
        <end position="247"/>
    </location>
</feature>
<feature type="region of interest" description="Disordered" evidence="1">
    <location>
        <begin position="278"/>
        <end position="298"/>
    </location>
</feature>
<keyword evidence="2" id="KW-0472">Membrane</keyword>
<evidence type="ECO:0000256" key="2">
    <source>
        <dbReference type="SAM" id="Phobius"/>
    </source>
</evidence>
<feature type="compositionally biased region" description="Polar residues" evidence="1">
    <location>
        <begin position="278"/>
        <end position="291"/>
    </location>
</feature>
<evidence type="ECO:0000256" key="1">
    <source>
        <dbReference type="SAM" id="MobiDB-lite"/>
    </source>
</evidence>